<dbReference type="OrthoDB" id="7464126at2759"/>
<accession>A0A8H7A5Y8</accession>
<dbReference type="Proteomes" id="UP000606974">
    <property type="component" value="Unassembled WGS sequence"/>
</dbReference>
<comment type="caution">
    <text evidence="2">The sequence shown here is derived from an EMBL/GenBank/DDBJ whole genome shotgun (WGS) entry which is preliminary data.</text>
</comment>
<dbReference type="InterPro" id="IPR036770">
    <property type="entry name" value="Ankyrin_rpt-contain_sf"/>
</dbReference>
<protein>
    <submittedName>
        <fullName evidence="2">Uncharacterized protein</fullName>
    </submittedName>
</protein>
<evidence type="ECO:0000313" key="3">
    <source>
        <dbReference type="Proteomes" id="UP000606974"/>
    </source>
</evidence>
<evidence type="ECO:0000313" key="2">
    <source>
        <dbReference type="EMBL" id="KAF7503178.1"/>
    </source>
</evidence>
<dbReference type="Gene3D" id="1.25.40.20">
    <property type="entry name" value="Ankyrin repeat-containing domain"/>
    <property type="match status" value="1"/>
</dbReference>
<keyword evidence="3" id="KW-1185">Reference proteome</keyword>
<dbReference type="PANTHER" id="PTHR10039">
    <property type="entry name" value="AMELOGENIN"/>
    <property type="match status" value="1"/>
</dbReference>
<dbReference type="EMBL" id="JAACFV010000193">
    <property type="protein sequence ID" value="KAF7503178.1"/>
    <property type="molecule type" value="Genomic_DNA"/>
</dbReference>
<organism evidence="2 3">
    <name type="scientific">Endocarpon pusillum</name>
    <dbReference type="NCBI Taxonomy" id="364733"/>
    <lineage>
        <taxon>Eukaryota</taxon>
        <taxon>Fungi</taxon>
        <taxon>Dikarya</taxon>
        <taxon>Ascomycota</taxon>
        <taxon>Pezizomycotina</taxon>
        <taxon>Eurotiomycetes</taxon>
        <taxon>Chaetothyriomycetidae</taxon>
        <taxon>Verrucariales</taxon>
        <taxon>Verrucariaceae</taxon>
        <taxon>Endocarpon</taxon>
    </lineage>
</organism>
<sequence>MNGIIQSHPNVSFICSSHSHVRVDKFFQNEAQDSSIVAIEDVDAEHNNQALGAYINGEIERRRADAGESIFYGPDCTDLLDEVRDTLLRNARGVFQWAKIWLNILLAVEDTDRMAITSETDARQWLDHLKKDSLKSVTESNFLMNGYQRLWDITCIRERDHFKQRARFFHFVLAAESAPTIEMLSTALRIRNDKFDQSPQPEATMRLCSNFLILKPAGFLEFVHSSALNFIRDLNTKQDKLAEGGEEKFFSDHRNHESVARLYMDLIGSATHPYWTKVGIEMSGWNYARDSTEGRSFTEGRLFTKGRLLTEPRLIVRFLYVDNEGHAPDGRLAAYFAQHGLTHFLKAARKRSLDDPIWKDFIQRLVLHSGSAFGAFLLYQTDDWFPSVFFTRKTIDSRSCLHSDGGRLRILPSHILACLPVFDELLKDMCTLGGNFNDYVRRNNRRGSHDELPPVEGNALHLACSFENTGAIRAILYAAKLLSPDTLSEILRSRTRQHSFPLLTAIRKHNVTIASILLEADRQPLSENAETGGPEGLSSTYTSSQWELILRPFRRNKPIPNKPILSYAIKILEEEEMLSLLKVARPENINARYDDDQKFLHWAVERRMYVLARALVQVYGAHKMAKNMSGKTPFEIGTRDEDSVLGEHS</sequence>
<dbReference type="SUPFAM" id="SSF48403">
    <property type="entry name" value="Ankyrin repeat"/>
    <property type="match status" value="1"/>
</dbReference>
<evidence type="ECO:0000256" key="1">
    <source>
        <dbReference type="SAM" id="MobiDB-lite"/>
    </source>
</evidence>
<gene>
    <name evidence="2" type="ORF">GJ744_004248</name>
</gene>
<reference evidence="2" key="1">
    <citation type="submission" date="2020-02" db="EMBL/GenBank/DDBJ databases">
        <authorList>
            <person name="Palmer J.M."/>
        </authorList>
    </citation>
    <scope>NUCLEOTIDE SEQUENCE</scope>
    <source>
        <strain evidence="2">EPUS1.4</strain>
        <tissue evidence="2">Thallus</tissue>
    </source>
</reference>
<proteinExistence type="predicted"/>
<feature type="region of interest" description="Disordered" evidence="1">
    <location>
        <begin position="630"/>
        <end position="649"/>
    </location>
</feature>
<name>A0A8H7A5Y8_9EURO</name>
<dbReference type="AlphaFoldDB" id="A0A8H7A5Y8"/>
<feature type="compositionally biased region" description="Basic and acidic residues" evidence="1">
    <location>
        <begin position="637"/>
        <end position="649"/>
    </location>
</feature>